<evidence type="ECO:0000256" key="1">
    <source>
        <dbReference type="SAM" id="MobiDB-lite"/>
    </source>
</evidence>
<dbReference type="AlphaFoldDB" id="A0A1B0AZF4"/>
<name>A0A1B0AZF4_9MUSC</name>
<dbReference type="EMBL" id="JXJN01006263">
    <property type="status" value="NOT_ANNOTATED_CDS"/>
    <property type="molecule type" value="Genomic_DNA"/>
</dbReference>
<evidence type="ECO:0000313" key="2">
    <source>
        <dbReference type="EnsemblMetazoa" id="GPPI013806-PA"/>
    </source>
</evidence>
<dbReference type="Proteomes" id="UP000092460">
    <property type="component" value="Unassembled WGS sequence"/>
</dbReference>
<proteinExistence type="predicted"/>
<reference evidence="3" key="1">
    <citation type="submission" date="2015-01" db="EMBL/GenBank/DDBJ databases">
        <authorList>
            <person name="Aksoy S."/>
            <person name="Warren W."/>
            <person name="Wilson R.K."/>
        </authorList>
    </citation>
    <scope>NUCLEOTIDE SEQUENCE [LARGE SCALE GENOMIC DNA]</scope>
    <source>
        <strain evidence="3">IAEA</strain>
    </source>
</reference>
<dbReference type="EnsemblMetazoa" id="GPPI013806-RA">
    <property type="protein sequence ID" value="GPPI013806-PA"/>
    <property type="gene ID" value="GPPI013806"/>
</dbReference>
<protein>
    <submittedName>
        <fullName evidence="2">Uncharacterized protein</fullName>
    </submittedName>
</protein>
<keyword evidence="3" id="KW-1185">Reference proteome</keyword>
<sequence>MACLPYTCKRRSPALPLLGNACRSDLHMLQKNHRHRAEKEENENKKYVAFSRPVKTKERKGNHPKAQLIARELLIPFNDIINFWHVRISFSCSSIQLLTTCSHLFYIIDLTTLDLDKTGSSSSSSSGSSSSSTSSSSSITSCDSSCTNTY</sequence>
<evidence type="ECO:0000313" key="3">
    <source>
        <dbReference type="Proteomes" id="UP000092460"/>
    </source>
</evidence>
<reference evidence="2" key="2">
    <citation type="submission" date="2020-05" db="UniProtKB">
        <authorList>
            <consortium name="EnsemblMetazoa"/>
        </authorList>
    </citation>
    <scope>IDENTIFICATION</scope>
    <source>
        <strain evidence="2">IAEA</strain>
    </source>
</reference>
<dbReference type="VEuPathDB" id="VectorBase:GPPI013806"/>
<accession>A0A1B0AZF4</accession>
<feature type="region of interest" description="Disordered" evidence="1">
    <location>
        <begin position="118"/>
        <end position="150"/>
    </location>
</feature>
<organism evidence="2 3">
    <name type="scientific">Glossina palpalis gambiensis</name>
    <dbReference type="NCBI Taxonomy" id="67801"/>
    <lineage>
        <taxon>Eukaryota</taxon>
        <taxon>Metazoa</taxon>
        <taxon>Ecdysozoa</taxon>
        <taxon>Arthropoda</taxon>
        <taxon>Hexapoda</taxon>
        <taxon>Insecta</taxon>
        <taxon>Pterygota</taxon>
        <taxon>Neoptera</taxon>
        <taxon>Endopterygota</taxon>
        <taxon>Diptera</taxon>
        <taxon>Brachycera</taxon>
        <taxon>Muscomorpha</taxon>
        <taxon>Hippoboscoidea</taxon>
        <taxon>Glossinidae</taxon>
        <taxon>Glossina</taxon>
    </lineage>
</organism>